<dbReference type="PANTHER" id="PTHR11803:SF39">
    <property type="entry name" value="2-IMINOBUTANOATE_2-IMINOPROPANOATE DEAMINASE"/>
    <property type="match status" value="1"/>
</dbReference>
<dbReference type="SUPFAM" id="SSF55298">
    <property type="entry name" value="YjgF-like"/>
    <property type="match status" value="2"/>
</dbReference>
<keyword evidence="2" id="KW-1185">Reference proteome</keyword>
<dbReference type="Proteomes" id="UP000325255">
    <property type="component" value="Unassembled WGS sequence"/>
</dbReference>
<reference evidence="1 2" key="1">
    <citation type="submission" date="2019-09" db="EMBL/GenBank/DDBJ databases">
        <title>Genome sequence of Rhodovastum atsumiense, a diverse member of the Acetobacteraceae family of non-sulfur purple photosynthetic bacteria.</title>
        <authorList>
            <person name="Meyer T."/>
            <person name="Kyndt J."/>
        </authorList>
    </citation>
    <scope>NUCLEOTIDE SEQUENCE [LARGE SCALE GENOMIC DNA]</scope>
    <source>
        <strain evidence="1 2">DSM 21279</strain>
    </source>
</reference>
<dbReference type="InterPro" id="IPR035959">
    <property type="entry name" value="RutC-like_sf"/>
</dbReference>
<dbReference type="PANTHER" id="PTHR11803">
    <property type="entry name" value="2-IMINOBUTANOATE/2-IMINOPROPANOATE DEAMINASE RIDA"/>
    <property type="match status" value="1"/>
</dbReference>
<dbReference type="EMBL" id="VWPK01000082">
    <property type="protein sequence ID" value="KAA5608452.1"/>
    <property type="molecule type" value="Genomic_DNA"/>
</dbReference>
<accession>A0A5M6IJU5</accession>
<proteinExistence type="predicted"/>
<dbReference type="InterPro" id="IPR006175">
    <property type="entry name" value="YjgF/YER057c/UK114"/>
</dbReference>
<dbReference type="GO" id="GO:0005829">
    <property type="term" value="C:cytosol"/>
    <property type="evidence" value="ECO:0007669"/>
    <property type="project" value="TreeGrafter"/>
</dbReference>
<evidence type="ECO:0000313" key="1">
    <source>
        <dbReference type="EMBL" id="KAA5608452.1"/>
    </source>
</evidence>
<evidence type="ECO:0000313" key="2">
    <source>
        <dbReference type="Proteomes" id="UP000325255"/>
    </source>
</evidence>
<protein>
    <recommendedName>
        <fullName evidence="3">Translation initiation inhibitor</fullName>
    </recommendedName>
</protein>
<sequence length="387" mass="41828">MHGCVGARTASRSFTGSSGGTEHVIIVEALPGPDFAEQLEAVARAYAEMQRRLELDAATAVFRRLHVSDVMNQAVQLRASPLCDDPASGPVAVSVVQQPPLPGSKLALLAYHVAAPGMAKRRISPRHLLVGKAELGHLWSTGLCVGEAPPPADATAQTRAAFDELVGTLAGQGGTLAENAVRTWIYVKDVDVLYQDMVDTRTPLLARHGLTTETHYIAATGIEGACGGRHDVIAMDAYSVLGLVPGQVTYLNDFSRLCPTKDYDVTFERGTRVGYADRAHHFISGTASIDHLGRVVHPGDVIRQLDRTLGNVEALLQSGAASLEDLMYLLVYLRDPTDSDRVQWHLRARLPHLPILMVQGPVCRPEWLVEVEGIAITAQSQPFLPDF</sequence>
<dbReference type="GO" id="GO:0019239">
    <property type="term" value="F:deaminase activity"/>
    <property type="evidence" value="ECO:0007669"/>
    <property type="project" value="TreeGrafter"/>
</dbReference>
<evidence type="ECO:0008006" key="3">
    <source>
        <dbReference type="Google" id="ProtNLM"/>
    </source>
</evidence>
<dbReference type="RefSeq" id="WP_150045371.1">
    <property type="nucleotide sequence ID" value="NZ_OW485601.1"/>
</dbReference>
<dbReference type="AlphaFoldDB" id="A0A5M6IJU5"/>
<organism evidence="1 2">
    <name type="scientific">Rhodovastum atsumiense</name>
    <dbReference type="NCBI Taxonomy" id="504468"/>
    <lineage>
        <taxon>Bacteria</taxon>
        <taxon>Pseudomonadati</taxon>
        <taxon>Pseudomonadota</taxon>
        <taxon>Alphaproteobacteria</taxon>
        <taxon>Acetobacterales</taxon>
        <taxon>Acetobacteraceae</taxon>
        <taxon>Rhodovastum</taxon>
    </lineage>
</organism>
<comment type="caution">
    <text evidence="1">The sequence shown here is derived from an EMBL/GenBank/DDBJ whole genome shotgun (WGS) entry which is preliminary data.</text>
</comment>
<dbReference type="Gene3D" id="3.30.1330.40">
    <property type="entry name" value="RutC-like"/>
    <property type="match status" value="2"/>
</dbReference>
<name>A0A5M6IJU5_9PROT</name>
<gene>
    <name evidence="1" type="ORF">F1189_29045</name>
</gene>
<dbReference type="OrthoDB" id="9803101at2"/>